<evidence type="ECO:0000313" key="2">
    <source>
        <dbReference type="EMBL" id="WOL14834.1"/>
    </source>
</evidence>
<dbReference type="Proteomes" id="UP001327560">
    <property type="component" value="Chromosome 7"/>
</dbReference>
<dbReference type="PANTHER" id="PTHR34468">
    <property type="entry name" value="MICROTUBULE-ASSOCIATED FUTSCH-LIKE PROTEIN"/>
    <property type="match status" value="1"/>
</dbReference>
<gene>
    <name evidence="2" type="ORF">Cni_G23615</name>
</gene>
<evidence type="ECO:0000313" key="3">
    <source>
        <dbReference type="Proteomes" id="UP001327560"/>
    </source>
</evidence>
<organism evidence="2 3">
    <name type="scientific">Canna indica</name>
    <name type="common">Indian-shot</name>
    <dbReference type="NCBI Taxonomy" id="4628"/>
    <lineage>
        <taxon>Eukaryota</taxon>
        <taxon>Viridiplantae</taxon>
        <taxon>Streptophyta</taxon>
        <taxon>Embryophyta</taxon>
        <taxon>Tracheophyta</taxon>
        <taxon>Spermatophyta</taxon>
        <taxon>Magnoliopsida</taxon>
        <taxon>Liliopsida</taxon>
        <taxon>Zingiberales</taxon>
        <taxon>Cannaceae</taxon>
        <taxon>Canna</taxon>
    </lineage>
</organism>
<feature type="compositionally biased region" description="Polar residues" evidence="1">
    <location>
        <begin position="101"/>
        <end position="112"/>
    </location>
</feature>
<sequence length="467" mass="51679">MAAAHPTPFPGKHRIGLKSTAPTDDGAKVAKKPPWQNVPSAQMRPKRTFGVPRNTNVPAEKSLLISKPRKIRDAAKNTPNTDLVPTTKAAVPATGKKKHQVSFQDPKTTVSKTSERDEPEEAVRTPISFVKPAVVGTPYLSAQNCSKCKLDKLESSTYWLAQIRLAETAGKHSVSAAFFRLALECHAQPFHKLRSELRHYLRRHQINSAESLWTDLFQAYGLAKEKLVYFSCDFVQNNTLLAEMNNSVDEPDAELCNIEQSHVSIVEKDDFKTNSDTHLFGCVSPSDACPGHDAIGQVGAGNNFHGGAKVKENHCDKMEVEKMEQTECPSIDTLKTCCSVIENCSDEKEWGKTEQSERSERKSIDNLIGSNCSVVANSPCVAKPLEDKVLEIKSCGDSLKKRSELCSDISSQQIKIPTVCPYTRKGRETLVQNQESSKVSANNAVRIKDGKCKKERSRLILFQKQGK</sequence>
<proteinExistence type="predicted"/>
<reference evidence="2 3" key="1">
    <citation type="submission" date="2023-10" db="EMBL/GenBank/DDBJ databases">
        <title>Chromosome-scale genome assembly provides insights into flower coloration mechanisms of Canna indica.</title>
        <authorList>
            <person name="Li C."/>
        </authorList>
    </citation>
    <scope>NUCLEOTIDE SEQUENCE [LARGE SCALE GENOMIC DNA]</scope>
    <source>
        <tissue evidence="2">Flower</tissue>
    </source>
</reference>
<protein>
    <submittedName>
        <fullName evidence="2">Uncharacterized protein</fullName>
    </submittedName>
</protein>
<accession>A0AAQ3QKL4</accession>
<dbReference type="PANTHER" id="PTHR34468:SF3">
    <property type="entry name" value="OS03G0288900 PROTEIN"/>
    <property type="match status" value="1"/>
</dbReference>
<keyword evidence="3" id="KW-1185">Reference proteome</keyword>
<feature type="region of interest" description="Disordered" evidence="1">
    <location>
        <begin position="1"/>
        <end position="123"/>
    </location>
</feature>
<evidence type="ECO:0000256" key="1">
    <source>
        <dbReference type="SAM" id="MobiDB-lite"/>
    </source>
</evidence>
<dbReference type="AlphaFoldDB" id="A0AAQ3QKL4"/>
<dbReference type="EMBL" id="CP136896">
    <property type="protein sequence ID" value="WOL14834.1"/>
    <property type="molecule type" value="Genomic_DNA"/>
</dbReference>
<name>A0AAQ3QKL4_9LILI</name>